<dbReference type="EMBL" id="CP058561">
    <property type="protein sequence ID" value="QUH28655.1"/>
    <property type="molecule type" value="Genomic_DNA"/>
</dbReference>
<reference evidence="5 6" key="1">
    <citation type="submission" date="2020-07" db="EMBL/GenBank/DDBJ databases">
        <title>Vallitalea guaymasensis genome.</title>
        <authorList>
            <person name="Postec A."/>
        </authorList>
    </citation>
    <scope>NUCLEOTIDE SEQUENCE [LARGE SCALE GENOMIC DNA]</scope>
    <source>
        <strain evidence="5 6">Ra1766G1</strain>
    </source>
</reference>
<feature type="domain" description="HTH araC/xylS-type" evidence="4">
    <location>
        <begin position="198"/>
        <end position="296"/>
    </location>
</feature>
<accession>A0A8J8M9M1</accession>
<dbReference type="PROSITE" id="PS01124">
    <property type="entry name" value="HTH_ARAC_FAMILY_2"/>
    <property type="match status" value="1"/>
</dbReference>
<dbReference type="PANTHER" id="PTHR43280">
    <property type="entry name" value="ARAC-FAMILY TRANSCRIPTIONAL REGULATOR"/>
    <property type="match status" value="1"/>
</dbReference>
<dbReference type="Proteomes" id="UP000677305">
    <property type="component" value="Chromosome"/>
</dbReference>
<name>A0A8J8M9M1_9FIRM</name>
<evidence type="ECO:0000256" key="3">
    <source>
        <dbReference type="ARBA" id="ARBA00023163"/>
    </source>
</evidence>
<dbReference type="GO" id="GO:0043565">
    <property type="term" value="F:sequence-specific DNA binding"/>
    <property type="evidence" value="ECO:0007669"/>
    <property type="project" value="InterPro"/>
</dbReference>
<dbReference type="RefSeq" id="WP_212692867.1">
    <property type="nucleotide sequence ID" value="NZ_CP058561.1"/>
</dbReference>
<dbReference type="InterPro" id="IPR018060">
    <property type="entry name" value="HTH_AraC"/>
</dbReference>
<dbReference type="Gene3D" id="1.10.10.60">
    <property type="entry name" value="Homeodomain-like"/>
    <property type="match status" value="2"/>
</dbReference>
<keyword evidence="2" id="KW-0238">DNA-binding</keyword>
<sequence length="300" mass="36028">MDKTIIVDLNDINPLVRQAGFQKDNWPDHERKIYDYEMFYCNKGEAYMTIKGNYKHIKKGTLVLVKPNTPTRLWFDKKQTPEIYWIHFDFIYFDGDQHINKYLTEKSHLLFSDRLPDDYLIRPNIILSNGLEFPDYLVVKNPEKIKHLYMSIIDSYKSKHFYWQFDCKIYLLQLFKCILEQICPDVEPPINTQKDITNLILEYIKHHYYEKLTLEEISNYIGLSKDYISKIFKSNTGKSIITYLNMYRIKKAKQLLIFSSLTIKEISEVIGYNDQYYFSKQMKKLTGYSPISFRKNNIRE</sequence>
<evidence type="ECO:0000259" key="4">
    <source>
        <dbReference type="PROSITE" id="PS01124"/>
    </source>
</evidence>
<keyword evidence="6" id="KW-1185">Reference proteome</keyword>
<protein>
    <submittedName>
        <fullName evidence="5">Helix-turn-helix transcriptional regulator</fullName>
    </submittedName>
</protein>
<dbReference type="Gene3D" id="2.60.120.10">
    <property type="entry name" value="Jelly Rolls"/>
    <property type="match status" value="1"/>
</dbReference>
<dbReference type="GO" id="GO:0003700">
    <property type="term" value="F:DNA-binding transcription factor activity"/>
    <property type="evidence" value="ECO:0007669"/>
    <property type="project" value="InterPro"/>
</dbReference>
<dbReference type="SUPFAM" id="SSF51215">
    <property type="entry name" value="Regulatory protein AraC"/>
    <property type="match status" value="1"/>
</dbReference>
<evidence type="ECO:0000256" key="1">
    <source>
        <dbReference type="ARBA" id="ARBA00023015"/>
    </source>
</evidence>
<dbReference type="InterPro" id="IPR003313">
    <property type="entry name" value="AraC-bd"/>
</dbReference>
<keyword evidence="1" id="KW-0805">Transcription regulation</keyword>
<dbReference type="Pfam" id="PF02311">
    <property type="entry name" value="AraC_binding"/>
    <property type="match status" value="1"/>
</dbReference>
<dbReference type="InterPro" id="IPR009057">
    <property type="entry name" value="Homeodomain-like_sf"/>
</dbReference>
<proteinExistence type="predicted"/>
<evidence type="ECO:0000256" key="2">
    <source>
        <dbReference type="ARBA" id="ARBA00023125"/>
    </source>
</evidence>
<evidence type="ECO:0000313" key="5">
    <source>
        <dbReference type="EMBL" id="QUH28655.1"/>
    </source>
</evidence>
<keyword evidence="3" id="KW-0804">Transcription</keyword>
<evidence type="ECO:0000313" key="6">
    <source>
        <dbReference type="Proteomes" id="UP000677305"/>
    </source>
</evidence>
<dbReference type="PANTHER" id="PTHR43280:SF28">
    <property type="entry name" value="HTH-TYPE TRANSCRIPTIONAL ACTIVATOR RHAS"/>
    <property type="match status" value="1"/>
</dbReference>
<gene>
    <name evidence="5" type="ORF">HYG85_06900</name>
</gene>
<organism evidence="5 6">
    <name type="scientific">Vallitalea guaymasensis</name>
    <dbReference type="NCBI Taxonomy" id="1185412"/>
    <lineage>
        <taxon>Bacteria</taxon>
        <taxon>Bacillati</taxon>
        <taxon>Bacillota</taxon>
        <taxon>Clostridia</taxon>
        <taxon>Lachnospirales</taxon>
        <taxon>Vallitaleaceae</taxon>
        <taxon>Vallitalea</taxon>
    </lineage>
</organism>
<dbReference type="InterPro" id="IPR037923">
    <property type="entry name" value="HTH-like"/>
</dbReference>
<dbReference type="Pfam" id="PF12833">
    <property type="entry name" value="HTH_18"/>
    <property type="match status" value="1"/>
</dbReference>
<dbReference type="KEGG" id="vgu:HYG85_06900"/>
<dbReference type="InterPro" id="IPR014710">
    <property type="entry name" value="RmlC-like_jellyroll"/>
</dbReference>
<dbReference type="AlphaFoldDB" id="A0A8J8M9M1"/>
<dbReference type="SUPFAM" id="SSF46689">
    <property type="entry name" value="Homeodomain-like"/>
    <property type="match status" value="2"/>
</dbReference>
<dbReference type="SMART" id="SM00342">
    <property type="entry name" value="HTH_ARAC"/>
    <property type="match status" value="1"/>
</dbReference>